<proteinExistence type="predicted"/>
<name>A0A9P5WWF6_9AGAR</name>
<keyword evidence="3" id="KW-1185">Reference proteome</keyword>
<gene>
    <name evidence="2" type="ORF">P691DRAFT_768091</name>
</gene>
<reference evidence="2" key="1">
    <citation type="submission" date="2020-11" db="EMBL/GenBank/DDBJ databases">
        <authorList>
            <consortium name="DOE Joint Genome Institute"/>
            <person name="Ahrendt S."/>
            <person name="Riley R."/>
            <person name="Andreopoulos W."/>
            <person name="Labutti K."/>
            <person name="Pangilinan J."/>
            <person name="Ruiz-Duenas F.J."/>
            <person name="Barrasa J.M."/>
            <person name="Sanchez-Garcia M."/>
            <person name="Camarero S."/>
            <person name="Miyauchi S."/>
            <person name="Serrano A."/>
            <person name="Linde D."/>
            <person name="Babiker R."/>
            <person name="Drula E."/>
            <person name="Ayuso-Fernandez I."/>
            <person name="Pacheco R."/>
            <person name="Padilla G."/>
            <person name="Ferreira P."/>
            <person name="Barriuso J."/>
            <person name="Kellner H."/>
            <person name="Castanera R."/>
            <person name="Alfaro M."/>
            <person name="Ramirez L."/>
            <person name="Pisabarro A.G."/>
            <person name="Kuo A."/>
            <person name="Tritt A."/>
            <person name="Lipzen A."/>
            <person name="He G."/>
            <person name="Yan M."/>
            <person name="Ng V."/>
            <person name="Cullen D."/>
            <person name="Martin F."/>
            <person name="Rosso M.-N."/>
            <person name="Henrissat B."/>
            <person name="Hibbett D."/>
            <person name="Martinez A.T."/>
            <person name="Grigoriev I.V."/>
        </authorList>
    </citation>
    <scope>NUCLEOTIDE SEQUENCE</scope>
    <source>
        <strain evidence="2">MF-IS2</strain>
    </source>
</reference>
<dbReference type="EMBL" id="MU152732">
    <property type="protein sequence ID" value="KAF9440223.1"/>
    <property type="molecule type" value="Genomic_DNA"/>
</dbReference>
<organism evidence="2 3">
    <name type="scientific">Macrolepiota fuliginosa MF-IS2</name>
    <dbReference type="NCBI Taxonomy" id="1400762"/>
    <lineage>
        <taxon>Eukaryota</taxon>
        <taxon>Fungi</taxon>
        <taxon>Dikarya</taxon>
        <taxon>Basidiomycota</taxon>
        <taxon>Agaricomycotina</taxon>
        <taxon>Agaricomycetes</taxon>
        <taxon>Agaricomycetidae</taxon>
        <taxon>Agaricales</taxon>
        <taxon>Agaricineae</taxon>
        <taxon>Agaricaceae</taxon>
        <taxon>Macrolepiota</taxon>
    </lineage>
</organism>
<feature type="region of interest" description="Disordered" evidence="1">
    <location>
        <begin position="328"/>
        <end position="364"/>
    </location>
</feature>
<sequence length="364" mass="41331">MCHTSTHSLKPKLKYVELSDIEDEVNFDDENSPSPPPLSQPRATNTASIHEKAQLIINSLVVAPANAKALSTDKNMERARKETITSLRQYGKLLGASSTQNITHARMSRPKLTLNHQVVSHKASKSKASKKMEWAIRTVVLLPFGIDSEPGSDPLIHVNEWHYFLHSYDDPKSILNRLKTDCLWTTQIDIDRLKWTNNQVTVQFASWFPDAFAWYKENIHLHTTECLWCLVVAWQSKFQVQHFTNMDHPSGTKVVEYGLKPKIGCDSQQLFISFTAQIPEELVLHWKGVQTITLDMISPSDLEVSDADSPILNWDFLTNNKKREIVELSSDSSDTEEYHGKGKGKAPPPPQKKHRLNNGLSTHF</sequence>
<evidence type="ECO:0000256" key="1">
    <source>
        <dbReference type="SAM" id="MobiDB-lite"/>
    </source>
</evidence>
<evidence type="ECO:0000313" key="3">
    <source>
        <dbReference type="Proteomes" id="UP000807342"/>
    </source>
</evidence>
<feature type="region of interest" description="Disordered" evidence="1">
    <location>
        <begin position="26"/>
        <end position="46"/>
    </location>
</feature>
<dbReference type="OrthoDB" id="2674649at2759"/>
<accession>A0A9P5WWF6</accession>
<dbReference type="AlphaFoldDB" id="A0A9P5WWF6"/>
<dbReference type="Proteomes" id="UP000807342">
    <property type="component" value="Unassembled WGS sequence"/>
</dbReference>
<comment type="caution">
    <text evidence="2">The sequence shown here is derived from an EMBL/GenBank/DDBJ whole genome shotgun (WGS) entry which is preliminary data.</text>
</comment>
<protein>
    <submittedName>
        <fullName evidence="2">Uncharacterized protein</fullName>
    </submittedName>
</protein>
<evidence type="ECO:0000313" key="2">
    <source>
        <dbReference type="EMBL" id="KAF9440223.1"/>
    </source>
</evidence>